<gene>
    <name evidence="1" type="ORF">CASFOL_035188</name>
</gene>
<organism evidence="1 2">
    <name type="scientific">Castilleja foliolosa</name>
    <dbReference type="NCBI Taxonomy" id="1961234"/>
    <lineage>
        <taxon>Eukaryota</taxon>
        <taxon>Viridiplantae</taxon>
        <taxon>Streptophyta</taxon>
        <taxon>Embryophyta</taxon>
        <taxon>Tracheophyta</taxon>
        <taxon>Spermatophyta</taxon>
        <taxon>Magnoliopsida</taxon>
        <taxon>eudicotyledons</taxon>
        <taxon>Gunneridae</taxon>
        <taxon>Pentapetalae</taxon>
        <taxon>asterids</taxon>
        <taxon>lamiids</taxon>
        <taxon>Lamiales</taxon>
        <taxon>Orobanchaceae</taxon>
        <taxon>Pedicularideae</taxon>
        <taxon>Castillejinae</taxon>
        <taxon>Castilleja</taxon>
    </lineage>
</organism>
<accession>A0ABD3BTI6</accession>
<comment type="caution">
    <text evidence="1">The sequence shown here is derived from an EMBL/GenBank/DDBJ whole genome shotgun (WGS) entry which is preliminary data.</text>
</comment>
<protein>
    <submittedName>
        <fullName evidence="1">Uncharacterized protein</fullName>
    </submittedName>
</protein>
<reference evidence="2" key="1">
    <citation type="journal article" date="2024" name="IScience">
        <title>Strigolactones Initiate the Formation of Haustorium-like Structures in Castilleja.</title>
        <authorList>
            <person name="Buerger M."/>
            <person name="Peterson D."/>
            <person name="Chory J."/>
        </authorList>
    </citation>
    <scope>NUCLEOTIDE SEQUENCE [LARGE SCALE GENOMIC DNA]</scope>
</reference>
<evidence type="ECO:0000313" key="2">
    <source>
        <dbReference type="Proteomes" id="UP001632038"/>
    </source>
</evidence>
<dbReference type="AlphaFoldDB" id="A0ABD3BTI6"/>
<keyword evidence="2" id="KW-1185">Reference proteome</keyword>
<proteinExistence type="predicted"/>
<name>A0ABD3BTI6_9LAMI</name>
<sequence length="39" mass="4550">MVYKTPYPKGIRTPDLSLTPTCRRDSGTTRPPWSWFFCS</sequence>
<dbReference type="EMBL" id="JAVIJP010000066">
    <property type="protein sequence ID" value="KAL3620276.1"/>
    <property type="molecule type" value="Genomic_DNA"/>
</dbReference>
<dbReference type="Proteomes" id="UP001632038">
    <property type="component" value="Unassembled WGS sequence"/>
</dbReference>
<evidence type="ECO:0000313" key="1">
    <source>
        <dbReference type="EMBL" id="KAL3620276.1"/>
    </source>
</evidence>